<dbReference type="GO" id="GO:0006429">
    <property type="term" value="P:leucyl-tRNA aminoacylation"/>
    <property type="evidence" value="ECO:0007669"/>
    <property type="project" value="InterPro"/>
</dbReference>
<keyword evidence="6" id="KW-0648">Protein biosynthesis</keyword>
<evidence type="ECO:0000256" key="1">
    <source>
        <dbReference type="ARBA" id="ARBA00005594"/>
    </source>
</evidence>
<dbReference type="InterPro" id="IPR002300">
    <property type="entry name" value="aa-tRNA-synth_Ia"/>
</dbReference>
<evidence type="ECO:0000256" key="8">
    <source>
        <dbReference type="SAM" id="MobiDB-lite"/>
    </source>
</evidence>
<dbReference type="GO" id="GO:0032543">
    <property type="term" value="P:mitochondrial translation"/>
    <property type="evidence" value="ECO:0007669"/>
    <property type="project" value="TreeGrafter"/>
</dbReference>
<feature type="compositionally biased region" description="Basic residues" evidence="8">
    <location>
        <begin position="786"/>
        <end position="807"/>
    </location>
</feature>
<reference evidence="10" key="1">
    <citation type="submission" date="2023-06" db="EMBL/GenBank/DDBJ databases">
        <authorList>
            <person name="Delattre M."/>
        </authorList>
    </citation>
    <scope>NUCLEOTIDE SEQUENCE</scope>
    <source>
        <strain evidence="10">AF72</strain>
    </source>
</reference>
<sequence>MDSFRCDPKVIHPIGWDAFGLPAENAARERRIDPGEWTETNISSMRAQLESTGVHFDWEREIKTCDSQYYRWNQWIFLKLYEKGLVKRQLSEVNWDPVDGTVLADEQIDADGKSWRSGAVAEKRTLRQWMIETPKYAKRLSDGLLDLAPQWKDVALIQSNWIGKCDVYRFLFPTIGHSPAASQDGQRVDLRLRDPRKLGSAAFFILGPEHPLADKENKDSTRPYRLPFDVLNGVTGCALPLLVVPTKLLQLAEHFMESRLADPKIDAEWSAELGMELDAPRKTMELSVEDAVEIAKFGGYGGYVTSRIHRDWVVSRQRTWGTPIPMALSVDGRQAAPLSTSQLPVLQGIHPGTPFKHPLLPDGEGILERDTLDTFFDSSWYFLRYLDPRNTDKLVDWEKAKRAMPIDVYVGGIEHAALHMFYARFMAHFLWDIGVCPVREPFDNLIPQGIVRAKTFVVRDSGRFLKAEDVEEDSSKPGQLHEKDTGKPVDALYAKMSKSKHNGVDPIQALTDDGIDLTRLQLLYAARPRSVIDWGEFDTRGLLKWLDRVSRVVSTYINGRRGASKQPENDGQKEEESVDEQRVRLLHMTAVKNATWNLDELQLHRQALCDLMTLTNGLNELSESTFSRSREAERALRSLLVMMQVFAPSAATELWAGMHTVEWIERVNRKGQRIEEQPWPEPDPDTHIDFFLKMHGQKFDSTTHEWKEMASISSEEALHLKRQSLQQSPQHSDHWLATNFAKLESMGHRIVPISRRYRQGIFYELTIDVIPPIARADFKEVIKQQGHSRAKQKKCRQQQHKHHKTAA</sequence>
<keyword evidence="4" id="KW-0547">Nucleotide-binding</keyword>
<evidence type="ECO:0000256" key="5">
    <source>
        <dbReference type="ARBA" id="ARBA00022840"/>
    </source>
</evidence>
<keyword evidence="7" id="KW-0030">Aminoacyl-tRNA synthetase</keyword>
<proteinExistence type="inferred from homology"/>
<dbReference type="GO" id="GO:0004823">
    <property type="term" value="F:leucine-tRNA ligase activity"/>
    <property type="evidence" value="ECO:0007669"/>
    <property type="project" value="UniProtKB-EC"/>
</dbReference>
<feature type="region of interest" description="Disordered" evidence="8">
    <location>
        <begin position="784"/>
        <end position="807"/>
    </location>
</feature>
<accession>A0AA36G7T2</accession>
<dbReference type="PANTHER" id="PTHR43740">
    <property type="entry name" value="LEUCYL-TRNA SYNTHETASE"/>
    <property type="match status" value="1"/>
</dbReference>
<name>A0AA36G7T2_9BILA</name>
<dbReference type="InterPro" id="IPR009080">
    <property type="entry name" value="tRNAsynth_Ia_anticodon-bd"/>
</dbReference>
<keyword evidence="3" id="KW-0436">Ligase</keyword>
<dbReference type="Gene3D" id="1.10.730.10">
    <property type="entry name" value="Isoleucyl-tRNA Synthetase, Domain 1"/>
    <property type="match status" value="1"/>
</dbReference>
<dbReference type="SUPFAM" id="SSF52374">
    <property type="entry name" value="Nucleotidylyl transferase"/>
    <property type="match status" value="1"/>
</dbReference>
<feature type="region of interest" description="Disordered" evidence="8">
    <location>
        <begin position="560"/>
        <end position="579"/>
    </location>
</feature>
<evidence type="ECO:0000256" key="6">
    <source>
        <dbReference type="ARBA" id="ARBA00022917"/>
    </source>
</evidence>
<evidence type="ECO:0000256" key="2">
    <source>
        <dbReference type="ARBA" id="ARBA00013164"/>
    </source>
</evidence>
<evidence type="ECO:0000256" key="3">
    <source>
        <dbReference type="ARBA" id="ARBA00022598"/>
    </source>
</evidence>
<keyword evidence="11" id="KW-1185">Reference proteome</keyword>
<dbReference type="Proteomes" id="UP001177023">
    <property type="component" value="Unassembled WGS sequence"/>
</dbReference>
<dbReference type="PANTHER" id="PTHR43740:SF2">
    <property type="entry name" value="LEUCINE--TRNA LIGASE, MITOCHONDRIAL"/>
    <property type="match status" value="1"/>
</dbReference>
<dbReference type="GO" id="GO:0005524">
    <property type="term" value="F:ATP binding"/>
    <property type="evidence" value="ECO:0007669"/>
    <property type="project" value="UniProtKB-KW"/>
</dbReference>
<evidence type="ECO:0000256" key="4">
    <source>
        <dbReference type="ARBA" id="ARBA00022741"/>
    </source>
</evidence>
<dbReference type="Pfam" id="PF00133">
    <property type="entry name" value="tRNA-synt_1"/>
    <property type="match status" value="1"/>
</dbReference>
<dbReference type="SUPFAM" id="SSF47323">
    <property type="entry name" value="Anticodon-binding domain of a subclass of class I aminoacyl-tRNA synthetases"/>
    <property type="match status" value="1"/>
</dbReference>
<keyword evidence="5" id="KW-0067">ATP-binding</keyword>
<dbReference type="GO" id="GO:0005739">
    <property type="term" value="C:mitochondrion"/>
    <property type="evidence" value="ECO:0007669"/>
    <property type="project" value="TreeGrafter"/>
</dbReference>
<feature type="non-terminal residue" evidence="10">
    <location>
        <position position="807"/>
    </location>
</feature>
<dbReference type="InterPro" id="IPR002302">
    <property type="entry name" value="Leu-tRNA-ligase"/>
</dbReference>
<dbReference type="EC" id="6.1.1.4" evidence="2"/>
<evidence type="ECO:0000313" key="11">
    <source>
        <dbReference type="Proteomes" id="UP001177023"/>
    </source>
</evidence>
<protein>
    <recommendedName>
        <fullName evidence="2">leucine--tRNA ligase</fullName>
        <ecNumber evidence="2">6.1.1.4</ecNumber>
    </recommendedName>
</protein>
<dbReference type="AlphaFoldDB" id="A0AA36G7T2"/>
<evidence type="ECO:0000313" key="10">
    <source>
        <dbReference type="EMBL" id="CAJ0578851.1"/>
    </source>
</evidence>
<evidence type="ECO:0000256" key="7">
    <source>
        <dbReference type="ARBA" id="ARBA00023146"/>
    </source>
</evidence>
<organism evidence="10 11">
    <name type="scientific">Mesorhabditis spiculigera</name>
    <dbReference type="NCBI Taxonomy" id="96644"/>
    <lineage>
        <taxon>Eukaryota</taxon>
        <taxon>Metazoa</taxon>
        <taxon>Ecdysozoa</taxon>
        <taxon>Nematoda</taxon>
        <taxon>Chromadorea</taxon>
        <taxon>Rhabditida</taxon>
        <taxon>Rhabditina</taxon>
        <taxon>Rhabditomorpha</taxon>
        <taxon>Rhabditoidea</taxon>
        <taxon>Rhabditidae</taxon>
        <taxon>Mesorhabditinae</taxon>
        <taxon>Mesorhabditis</taxon>
    </lineage>
</organism>
<comment type="caution">
    <text evidence="10">The sequence shown here is derived from an EMBL/GenBank/DDBJ whole genome shotgun (WGS) entry which is preliminary data.</text>
</comment>
<evidence type="ECO:0000259" key="9">
    <source>
        <dbReference type="Pfam" id="PF00133"/>
    </source>
</evidence>
<dbReference type="PRINTS" id="PR00985">
    <property type="entry name" value="TRNASYNTHLEU"/>
</dbReference>
<dbReference type="InterPro" id="IPR014729">
    <property type="entry name" value="Rossmann-like_a/b/a_fold"/>
</dbReference>
<dbReference type="Gene3D" id="3.40.50.620">
    <property type="entry name" value="HUPs"/>
    <property type="match status" value="2"/>
</dbReference>
<feature type="domain" description="Aminoacyl-tRNA synthetase class Ia" evidence="9">
    <location>
        <begin position="36"/>
        <end position="454"/>
    </location>
</feature>
<feature type="compositionally biased region" description="Basic and acidic residues" evidence="8">
    <location>
        <begin position="567"/>
        <end position="579"/>
    </location>
</feature>
<dbReference type="EMBL" id="CATQJA010002655">
    <property type="protein sequence ID" value="CAJ0578851.1"/>
    <property type="molecule type" value="Genomic_DNA"/>
</dbReference>
<gene>
    <name evidence="10" type="ORF">MSPICULIGERA_LOCUS17091</name>
</gene>
<comment type="similarity">
    <text evidence="1">Belongs to the class-I aminoacyl-tRNA synthetase family.</text>
</comment>